<evidence type="ECO:0000313" key="4">
    <source>
        <dbReference type="EMBL" id="CEM11938.1"/>
    </source>
</evidence>
<protein>
    <submittedName>
        <fullName evidence="4">Uncharacterized protein</fullName>
    </submittedName>
</protein>
<dbReference type="PANTHER" id="PTHR24189">
    <property type="entry name" value="MYOTROPHIN"/>
    <property type="match status" value="1"/>
</dbReference>
<name>A0A0G4FFI9_9ALVE</name>
<feature type="compositionally biased region" description="Low complexity" evidence="3">
    <location>
        <begin position="594"/>
        <end position="607"/>
    </location>
</feature>
<reference evidence="4" key="1">
    <citation type="submission" date="2014-11" db="EMBL/GenBank/DDBJ databases">
        <authorList>
            <person name="Otto D Thomas"/>
            <person name="Naeem Raeece"/>
        </authorList>
    </citation>
    <scope>NUCLEOTIDE SEQUENCE</scope>
</reference>
<evidence type="ECO:0000256" key="1">
    <source>
        <dbReference type="ARBA" id="ARBA00022737"/>
    </source>
</evidence>
<evidence type="ECO:0000256" key="3">
    <source>
        <dbReference type="SAM" id="MobiDB-lite"/>
    </source>
</evidence>
<feature type="region of interest" description="Disordered" evidence="3">
    <location>
        <begin position="210"/>
        <end position="230"/>
    </location>
</feature>
<keyword evidence="1" id="KW-0677">Repeat</keyword>
<dbReference type="Gene3D" id="1.25.40.20">
    <property type="entry name" value="Ankyrin repeat-containing domain"/>
    <property type="match status" value="2"/>
</dbReference>
<organism evidence="4">
    <name type="scientific">Chromera velia CCMP2878</name>
    <dbReference type="NCBI Taxonomy" id="1169474"/>
    <lineage>
        <taxon>Eukaryota</taxon>
        <taxon>Sar</taxon>
        <taxon>Alveolata</taxon>
        <taxon>Colpodellida</taxon>
        <taxon>Chromeraceae</taxon>
        <taxon>Chromera</taxon>
    </lineage>
</organism>
<feature type="non-terminal residue" evidence="4">
    <location>
        <position position="1169"/>
    </location>
</feature>
<sequence length="1169" mass="127968">MRVVHLSSGSPASPPDAARKKFFSVLANSGCLGNKVFWKLTSLSRLLLSIRVDAELLRRALHSNTLKQREELSAIAITTVIQDDDEQLEALLSSNRFGPHWRLSRDEKGKVLPHDTDLLQIATQHNSLDCLKALISHRPLLPPPSRAFQLPLRSGPAVLASMKILLEAQQLDPNGTIDGVPWILFALHEGRHREALLLIQKGARVDVWDPTNPISHRRERNGERGPSGQSPLHVVLEGMENLRGSTPSHCQELVSSVVEGARERGCLDWVAWDSARKNEGTALVLAAHRVSKKTTLCSRDLGVMKKMIEAGADVRATDQGKLSSLHLVCKAAGATEYTSGNVTHVPARTAESAMRTDIPHIPLIDSLLKCDPSLINFGPRVKKGGGTGRYRYTPAMASAELGLWGLVGALIDRGADTNMGRTLTPPFATLLHLALVDGWKGPAAALPLLTEILSRAGDVNVPAEFSGGMSGMMSFLPRVERRKVVKLRLSPIAFALTHSSYHQKPMDTEDHQILQNRSARIKLVSNWPGVDLSNVASCVVEEEEKRENRISKRVRWEAARRSPSRSPRGASARRSPSRSSDVFGDEARSTATLSPPDSNPNSPGSKNKQLSPNPERSKPWISFSAPEKTPVLNEQTFNALEWATLQGDIASASWLQRTFPHLTMHPETVIKGDPSGTSTESLELFDISAKAAGLLDTDSDRGKKSETLKEMALQCARLNASPFLTKLLTHWGFAPEDLDVEGEGTPLHVAAKRGSLFLVRSLVGEGGWDPNIVSESLDAATPLMVAGTETAGVDFASSASGIITALVNAGADLFRKDKNGKTALGRAMEEGDKDRIAALVRENMSASAGREGREEIGAVVSAALKVDSRTEVEQIFSLGGQPLVRSLIDTVLPQLVEAVRGCDERRKWFGRLLLGQCGDRGAVEHTESRWRVVVGLSRTSDLAGMLKKSLGKVMLEVKEKIPWESGCINCDFIFESSPGPDPSGVPDWNLHRLLQRVEETASFGRAQEGLFEELDRIVEEEERKWDTKIKMEMEKCEGDDLADNGTVREVATSLSSKAEKIKAAHVSATRWCMERVKVLIRAFCLETADSQTPFDVPFSAEPHSFPDNPTDKEKDKDKDKQTEKEKDRVGTPPATSPLCKVRYPNAKAMLNVQLFQIVKQLFAKAKNAV</sequence>
<dbReference type="InterPro" id="IPR002110">
    <property type="entry name" value="Ankyrin_rpt"/>
</dbReference>
<dbReference type="SUPFAM" id="SSF48403">
    <property type="entry name" value="Ankyrin repeat"/>
    <property type="match status" value="2"/>
</dbReference>
<dbReference type="AlphaFoldDB" id="A0A0G4FFI9"/>
<proteinExistence type="predicted"/>
<accession>A0A0G4FFI9</accession>
<dbReference type="Pfam" id="PF00023">
    <property type="entry name" value="Ank"/>
    <property type="match status" value="1"/>
</dbReference>
<dbReference type="InterPro" id="IPR036770">
    <property type="entry name" value="Ankyrin_rpt-contain_sf"/>
</dbReference>
<feature type="compositionally biased region" description="Low complexity" evidence="3">
    <location>
        <begin position="564"/>
        <end position="580"/>
    </location>
</feature>
<feature type="region of interest" description="Disordered" evidence="3">
    <location>
        <begin position="1095"/>
        <end position="1138"/>
    </location>
</feature>
<evidence type="ECO:0000256" key="2">
    <source>
        <dbReference type="ARBA" id="ARBA00023043"/>
    </source>
</evidence>
<dbReference type="PANTHER" id="PTHR24189:SF50">
    <property type="entry name" value="ANKYRIN REPEAT AND SOCS BOX PROTEIN 2"/>
    <property type="match status" value="1"/>
</dbReference>
<feature type="compositionally biased region" description="Basic and acidic residues" evidence="3">
    <location>
        <begin position="549"/>
        <end position="560"/>
    </location>
</feature>
<dbReference type="SMART" id="SM00248">
    <property type="entry name" value="ANK"/>
    <property type="match status" value="5"/>
</dbReference>
<dbReference type="InterPro" id="IPR050745">
    <property type="entry name" value="Multifunctional_regulatory"/>
</dbReference>
<feature type="region of interest" description="Disordered" evidence="3">
    <location>
        <begin position="549"/>
        <end position="627"/>
    </location>
</feature>
<gene>
    <name evidence="4" type="ORF">Cvel_3276</name>
</gene>
<keyword evidence="2" id="KW-0040">ANK repeat</keyword>
<dbReference type="EMBL" id="CDMZ01000330">
    <property type="protein sequence ID" value="CEM11938.1"/>
    <property type="molecule type" value="Genomic_DNA"/>
</dbReference>
<feature type="compositionally biased region" description="Basic and acidic residues" evidence="3">
    <location>
        <begin position="1109"/>
        <end position="1129"/>
    </location>
</feature>